<evidence type="ECO:0008006" key="3">
    <source>
        <dbReference type="Google" id="ProtNLM"/>
    </source>
</evidence>
<accession>A0A0F9PS24</accession>
<reference evidence="2" key="1">
    <citation type="journal article" date="2015" name="Nature">
        <title>Complex archaea that bridge the gap between prokaryotes and eukaryotes.</title>
        <authorList>
            <person name="Spang A."/>
            <person name="Saw J.H."/>
            <person name="Jorgensen S.L."/>
            <person name="Zaremba-Niedzwiedzka K."/>
            <person name="Martijn J."/>
            <person name="Lind A.E."/>
            <person name="van Eijk R."/>
            <person name="Schleper C."/>
            <person name="Guy L."/>
            <person name="Ettema T.J."/>
        </authorList>
    </citation>
    <scope>NUCLEOTIDE SEQUENCE</scope>
</reference>
<evidence type="ECO:0000256" key="1">
    <source>
        <dbReference type="SAM" id="MobiDB-lite"/>
    </source>
</evidence>
<dbReference type="AlphaFoldDB" id="A0A0F9PS24"/>
<sequence length="763" mass="86250">MSKIQLHSRYWLGTFADNDSVDLASKGLSTSEIIRLASIKNAISNFVRIVTKRPIPVKFNSGQDSYTDGNMVVISATTKEKTFDAVVGLALHESTHCVWREFPDFLQQYANYNNYMIPQSLKDKCGDVNITSESRGKLEVSQLAMMLKNLMNTFEDRRIDWWLYRTAPGYRPYYEALYKQYWHSTQIDYALQQGKWNTPTVESYLNLLINMTNPWFDTRALPDLDLMYGMIDVDHINRFDGDSGYKYVDRQHGGSNTVYDLDKMPKIFQLAVKVMSVILDNCLPMPDAEKTQACPAPEQETDSTKEDNLDLNKNMMGSGAGPGMPDDDSEESGDESGSGSGDGEDAGGDEDKKEDSSEGPDGENDSKDSKDSKESDESKDEQCKDKHGDKPPKKPGKLNDKRLENALKKQKQFLDGNVQKKKVTKKLDKQVSAVEQSGASEVEVSHDSEYGGTTKTKVLVLRKFTQAILESGTFPFTPGMSLSRRGRLANEWEIRSPGPHWKPTTDYHSEKAIEEGFRMGNILAHRLQIRNMKRVTRFTRRDRGNIERRRLHALGAGDVSVFFRDKTTKFSPVLAHMTLDASSSMCGEKWTRALSVGIAVAVAASKINNLDFVLSMRAGVGPPCMAIIYDSRVDKPMKIKQLFPYLTTIGNTPEGLCFAAIMDDLLKERHGERFFINLSDGQPWYNGYTGQSAWKHTREQVNILRGSGLRILSYFISYRDDYRWGSDTSKQGFEAMYGKDAQFIDVQRITTLARTLNRLFLIR</sequence>
<name>A0A0F9PS24_9ZZZZ</name>
<feature type="compositionally biased region" description="Acidic residues" evidence="1">
    <location>
        <begin position="325"/>
        <end position="334"/>
    </location>
</feature>
<protein>
    <recommendedName>
        <fullName evidence="3">VWFA domain-containing protein</fullName>
    </recommendedName>
</protein>
<evidence type="ECO:0000313" key="2">
    <source>
        <dbReference type="EMBL" id="KKN34535.1"/>
    </source>
</evidence>
<feature type="region of interest" description="Disordered" evidence="1">
    <location>
        <begin position="289"/>
        <end position="399"/>
    </location>
</feature>
<proteinExistence type="predicted"/>
<feature type="compositionally biased region" description="Basic and acidic residues" evidence="1">
    <location>
        <begin position="364"/>
        <end position="399"/>
    </location>
</feature>
<dbReference type="EMBL" id="LAZR01002099">
    <property type="protein sequence ID" value="KKN34535.1"/>
    <property type="molecule type" value="Genomic_DNA"/>
</dbReference>
<organism evidence="2">
    <name type="scientific">marine sediment metagenome</name>
    <dbReference type="NCBI Taxonomy" id="412755"/>
    <lineage>
        <taxon>unclassified sequences</taxon>
        <taxon>metagenomes</taxon>
        <taxon>ecological metagenomes</taxon>
    </lineage>
</organism>
<gene>
    <name evidence="2" type="ORF">LCGC14_0792850</name>
</gene>
<comment type="caution">
    <text evidence="2">The sequence shown here is derived from an EMBL/GenBank/DDBJ whole genome shotgun (WGS) entry which is preliminary data.</text>
</comment>